<accession>M2Y7Y7</accession>
<keyword evidence="3" id="KW-1185">Reference proteome</keyword>
<dbReference type="EMBL" id="AONQ01000041">
    <property type="protein sequence ID" value="EME69151.1"/>
    <property type="molecule type" value="Genomic_DNA"/>
</dbReference>
<gene>
    <name evidence="2" type="ORF">H261_14770</name>
</gene>
<dbReference type="Pfam" id="PF13439">
    <property type="entry name" value="Glyco_transf_4"/>
    <property type="match status" value="1"/>
</dbReference>
<dbReference type="GO" id="GO:0016757">
    <property type="term" value="F:glycosyltransferase activity"/>
    <property type="evidence" value="ECO:0007669"/>
    <property type="project" value="TreeGrafter"/>
</dbReference>
<feature type="domain" description="Glycosyltransferase subfamily 4-like N-terminal" evidence="1">
    <location>
        <begin position="15"/>
        <end position="164"/>
    </location>
</feature>
<dbReference type="AlphaFoldDB" id="M2Y7Y7"/>
<keyword evidence="2" id="KW-0808">Transferase</keyword>
<dbReference type="Gene3D" id="3.40.50.2000">
    <property type="entry name" value="Glycogen Phosphorylase B"/>
    <property type="match status" value="2"/>
</dbReference>
<dbReference type="PANTHER" id="PTHR45947">
    <property type="entry name" value="SULFOQUINOVOSYL TRANSFERASE SQD2"/>
    <property type="match status" value="1"/>
</dbReference>
<sequence>MRIALVTDAWTPQRNGVVRVLATLADTLGDLGHLVRVIEPSAFTTLPCPSYPEIPLALLPGRRMARMLDEFAPDAVHIATEGPLGWAGRSWCLKHHLPFTSAYHTKFPEYIHTRTGIPLDWAYGLMRRFHGPAATVLCPSPSVHRELRQKGFSNAVPWSHGVDAGLFRPGPRDFLDLPRPIFLYVGRVAVEKNLPAFLDLDLPGSKVVVGDGPARTGLMRRYPEAHFRIVNGDQELGRAYRAADVFVFPSRTDTFGLVMLEALASGVPVAAFPVTGPLDVVGGASVGVLDEDLRAAALRALTIPPEDCRRHACRFSWSRVAAEFLSHLRPFTRRARAS</sequence>
<dbReference type="InterPro" id="IPR050194">
    <property type="entry name" value="Glycosyltransferase_grp1"/>
</dbReference>
<evidence type="ECO:0000313" key="2">
    <source>
        <dbReference type="EMBL" id="EME69151.1"/>
    </source>
</evidence>
<dbReference type="PANTHER" id="PTHR45947:SF3">
    <property type="entry name" value="SULFOQUINOVOSYL TRANSFERASE SQD2"/>
    <property type="match status" value="1"/>
</dbReference>
<dbReference type="CDD" id="cd03814">
    <property type="entry name" value="GT4-like"/>
    <property type="match status" value="1"/>
</dbReference>
<dbReference type="OrthoDB" id="9802525at2"/>
<protein>
    <submittedName>
        <fullName evidence="2">Glycosyltransferase</fullName>
    </submittedName>
</protein>
<name>M2Y7Y7_9PROT</name>
<dbReference type="SUPFAM" id="SSF53756">
    <property type="entry name" value="UDP-Glycosyltransferase/glycogen phosphorylase"/>
    <property type="match status" value="1"/>
</dbReference>
<dbReference type="PATRIC" id="fig|1244869.3.peg.2971"/>
<reference evidence="2 3" key="1">
    <citation type="journal article" date="2014" name="Genome Announc.">
        <title>Draft Genome Sequence of Magnetospirillum sp. Strain SO-1, a Freshwater Magnetotactic Bacterium Isolated from the Ol'khovka River, Russia.</title>
        <authorList>
            <person name="Grouzdev D.S."/>
            <person name="Dziuba M.V."/>
            <person name="Sukhacheva M.S."/>
            <person name="Mardanov A.V."/>
            <person name="Beletskiy A.V."/>
            <person name="Kuznetsov B.B."/>
            <person name="Skryabin K.G."/>
        </authorList>
    </citation>
    <scope>NUCLEOTIDE SEQUENCE [LARGE SCALE GENOMIC DNA]</scope>
    <source>
        <strain evidence="2 3">SO-1</strain>
    </source>
</reference>
<dbReference type="STRING" id="1244869.H261_14770"/>
<dbReference type="Pfam" id="PF13692">
    <property type="entry name" value="Glyco_trans_1_4"/>
    <property type="match status" value="1"/>
</dbReference>
<evidence type="ECO:0000259" key="1">
    <source>
        <dbReference type="Pfam" id="PF13439"/>
    </source>
</evidence>
<dbReference type="InterPro" id="IPR028098">
    <property type="entry name" value="Glyco_trans_4-like_N"/>
</dbReference>
<dbReference type="Proteomes" id="UP000011744">
    <property type="component" value="Unassembled WGS sequence"/>
</dbReference>
<organism evidence="2 3">
    <name type="scientific">Paramagnetospirillum caucaseum</name>
    <dbReference type="NCBI Taxonomy" id="1244869"/>
    <lineage>
        <taxon>Bacteria</taxon>
        <taxon>Pseudomonadati</taxon>
        <taxon>Pseudomonadota</taxon>
        <taxon>Alphaproteobacteria</taxon>
        <taxon>Rhodospirillales</taxon>
        <taxon>Magnetospirillaceae</taxon>
        <taxon>Paramagnetospirillum</taxon>
    </lineage>
</organism>
<dbReference type="eggNOG" id="COG0438">
    <property type="taxonomic scope" value="Bacteria"/>
</dbReference>
<evidence type="ECO:0000313" key="3">
    <source>
        <dbReference type="Proteomes" id="UP000011744"/>
    </source>
</evidence>
<proteinExistence type="predicted"/>
<comment type="caution">
    <text evidence="2">The sequence shown here is derived from an EMBL/GenBank/DDBJ whole genome shotgun (WGS) entry which is preliminary data.</text>
</comment>
<dbReference type="RefSeq" id="WP_008618931.1">
    <property type="nucleotide sequence ID" value="NZ_AONQ01000041.1"/>
</dbReference>